<feature type="non-terminal residue" evidence="1">
    <location>
        <position position="1"/>
    </location>
</feature>
<dbReference type="PANTHER" id="PTHR16071:SF2">
    <property type="entry name" value="FIGNL1-INTERACTING REGULATOR OF RECOMBINATION AND MITOSIS"/>
    <property type="match status" value="1"/>
</dbReference>
<dbReference type="InterPro" id="IPR027902">
    <property type="entry name" value="DUF4487"/>
</dbReference>
<accession>A0AAV8Z467</accession>
<organism evidence="1 2">
    <name type="scientific">Rhamnusium bicolor</name>
    <dbReference type="NCBI Taxonomy" id="1586634"/>
    <lineage>
        <taxon>Eukaryota</taxon>
        <taxon>Metazoa</taxon>
        <taxon>Ecdysozoa</taxon>
        <taxon>Arthropoda</taxon>
        <taxon>Hexapoda</taxon>
        <taxon>Insecta</taxon>
        <taxon>Pterygota</taxon>
        <taxon>Neoptera</taxon>
        <taxon>Endopterygota</taxon>
        <taxon>Coleoptera</taxon>
        <taxon>Polyphaga</taxon>
        <taxon>Cucujiformia</taxon>
        <taxon>Chrysomeloidea</taxon>
        <taxon>Cerambycidae</taxon>
        <taxon>Lepturinae</taxon>
        <taxon>Rhagiini</taxon>
        <taxon>Rhamnusium</taxon>
    </lineage>
</organism>
<dbReference type="AlphaFoldDB" id="A0AAV8Z467"/>
<evidence type="ECO:0000313" key="1">
    <source>
        <dbReference type="EMBL" id="KAJ8958767.1"/>
    </source>
</evidence>
<evidence type="ECO:0000313" key="2">
    <source>
        <dbReference type="Proteomes" id="UP001162156"/>
    </source>
</evidence>
<protein>
    <submittedName>
        <fullName evidence="1">Uncharacterized protein</fullName>
    </submittedName>
</protein>
<comment type="caution">
    <text evidence="1">The sequence shown here is derived from an EMBL/GenBank/DDBJ whole genome shotgun (WGS) entry which is preliminary data.</text>
</comment>
<dbReference type="PANTHER" id="PTHR16071">
    <property type="entry name" value="CHROMOSOME 1 OPEN READING FRAME 112"/>
    <property type="match status" value="1"/>
</dbReference>
<name>A0AAV8Z467_9CUCU</name>
<dbReference type="EMBL" id="JANEYF010001716">
    <property type="protein sequence ID" value="KAJ8958767.1"/>
    <property type="molecule type" value="Genomic_DNA"/>
</dbReference>
<proteinExistence type="predicted"/>
<dbReference type="Proteomes" id="UP001162156">
    <property type="component" value="Unassembled WGS sequence"/>
</dbReference>
<keyword evidence="2" id="KW-1185">Reference proteome</keyword>
<dbReference type="Pfam" id="PF14868">
    <property type="entry name" value="DUF4487"/>
    <property type="match status" value="1"/>
</dbReference>
<reference evidence="1" key="1">
    <citation type="journal article" date="2023" name="Insect Mol. Biol.">
        <title>Genome sequencing provides insights into the evolution of gene families encoding plant cell wall-degrading enzymes in longhorned beetles.</title>
        <authorList>
            <person name="Shin N.R."/>
            <person name="Okamura Y."/>
            <person name="Kirsch R."/>
            <person name="Pauchet Y."/>
        </authorList>
    </citation>
    <scope>NUCLEOTIDE SEQUENCE</scope>
    <source>
        <strain evidence="1">RBIC_L_NR</strain>
    </source>
</reference>
<gene>
    <name evidence="1" type="ORF">NQ314_006366</name>
</gene>
<sequence>YTQFFWTTILDNLIVNIAAAVITYDCFTEVESILFENLLQEDIWTVFLAVEVWTLLLCNSTPHVCLETLSNLIRKHQDADFGLHTNRFEQIHMKCLMQRIFKMLPGYMKIEIIQTFNPLKNIHTWKILEFKHFPAQQRLSIEGISRVTVDKIESFEIGNCSLKDLTFVAENMDVLATANFNELGLNFTKLVNAVHSLWEFNTNYNGLISNNFFKYFISKLCKITSNLIEEFDDKQIITVLTHLKEFSTDDFYRLLVCDVLLVVSKKKSDFNQEKHKITILITNIIYPNLYTTKNSVIKQNVLEVIHNLAISGKYDIVRDIMRISNEMQGEISNYLQRNISSNKLNKEYLTLLGTFQFRHECIKWKTDVTQPRSKKPKIEETVFSNESRDVKTQTNEKVETIKIAPKIETLKPVEDKTEDISEVIDSIKGEVKCLINVLKTEKLSRKNASDIKLIANQLLSFL</sequence>